<comment type="similarity">
    <text evidence="3">Belongs to the AIR carboxylase family. Class I subfamily.</text>
</comment>
<accession>A0A354YYX6</accession>
<dbReference type="PIRSF" id="PIRSF001338">
    <property type="entry name" value="AIR_carboxylase"/>
    <property type="match status" value="1"/>
</dbReference>
<comment type="catalytic activity">
    <reaction evidence="3 4">
        <text>5-carboxyamino-1-(5-phospho-D-ribosyl)imidazole + H(+) = 5-amino-1-(5-phospho-D-ribosyl)imidazole-4-carboxylate</text>
        <dbReference type="Rhea" id="RHEA:13193"/>
        <dbReference type="ChEBI" id="CHEBI:15378"/>
        <dbReference type="ChEBI" id="CHEBI:58730"/>
        <dbReference type="ChEBI" id="CHEBI:77657"/>
        <dbReference type="EC" id="5.4.99.18"/>
    </reaction>
</comment>
<dbReference type="HAMAP" id="MF_01929">
    <property type="entry name" value="PurE_classI"/>
    <property type="match status" value="1"/>
</dbReference>
<dbReference type="InterPro" id="IPR033747">
    <property type="entry name" value="PurE_ClassI"/>
</dbReference>
<proteinExistence type="inferred from homology"/>
<dbReference type="SUPFAM" id="SSF52255">
    <property type="entry name" value="N5-CAIR mutase (phosphoribosylaminoimidazole carboxylase, PurE)"/>
    <property type="match status" value="1"/>
</dbReference>
<comment type="pathway">
    <text evidence="3 4">Purine metabolism; IMP biosynthesis via de novo pathway; 5-amino-1-(5-phospho-D-ribosyl)imidazole-4-carboxylate from 5-amino-1-(5-phospho-D-ribosyl)imidazole (N5-CAIR route): step 2/2.</text>
</comment>
<dbReference type="STRING" id="378794.GCA_001570625_01566"/>
<evidence type="ECO:0000256" key="2">
    <source>
        <dbReference type="ARBA" id="ARBA00023235"/>
    </source>
</evidence>
<feature type="binding site" evidence="3 5">
    <location>
        <position position="13"/>
    </location>
    <ligand>
        <name>substrate</name>
    </ligand>
</feature>
<dbReference type="EMBL" id="DNZF01000127">
    <property type="protein sequence ID" value="HBK53432.1"/>
    <property type="molecule type" value="Genomic_DNA"/>
</dbReference>
<dbReference type="GO" id="GO:0006189">
    <property type="term" value="P:'de novo' IMP biosynthetic process"/>
    <property type="evidence" value="ECO:0007669"/>
    <property type="project" value="UniProtKB-UniRule"/>
</dbReference>
<dbReference type="PANTHER" id="PTHR23046:SF2">
    <property type="entry name" value="PHOSPHORIBOSYLAMINOIMIDAZOLE CARBOXYLASE"/>
    <property type="match status" value="1"/>
</dbReference>
<keyword evidence="1 3" id="KW-0658">Purine biosynthesis</keyword>
<dbReference type="SMART" id="SM01001">
    <property type="entry name" value="AIRC"/>
    <property type="match status" value="1"/>
</dbReference>
<feature type="binding site" evidence="3 5">
    <location>
        <position position="10"/>
    </location>
    <ligand>
        <name>substrate</name>
    </ligand>
</feature>
<dbReference type="Gene3D" id="3.40.50.1970">
    <property type="match status" value="1"/>
</dbReference>
<evidence type="ECO:0000313" key="7">
    <source>
        <dbReference type="EMBL" id="HBK53432.1"/>
    </source>
</evidence>
<organism evidence="7 8">
    <name type="scientific">Syntrophomonas wolfei</name>
    <dbReference type="NCBI Taxonomy" id="863"/>
    <lineage>
        <taxon>Bacteria</taxon>
        <taxon>Bacillati</taxon>
        <taxon>Bacillota</taxon>
        <taxon>Clostridia</taxon>
        <taxon>Eubacteriales</taxon>
        <taxon>Syntrophomonadaceae</taxon>
        <taxon>Syntrophomonas</taxon>
    </lineage>
</organism>
<evidence type="ECO:0000256" key="3">
    <source>
        <dbReference type="HAMAP-Rule" id="MF_01929"/>
    </source>
</evidence>
<dbReference type="AlphaFoldDB" id="A0A354YYX6"/>
<dbReference type="Pfam" id="PF00731">
    <property type="entry name" value="AIRC"/>
    <property type="match status" value="1"/>
</dbReference>
<dbReference type="GO" id="GO:0034023">
    <property type="term" value="F:5-(carboxyamino)imidazole ribonucleotide mutase activity"/>
    <property type="evidence" value="ECO:0007669"/>
    <property type="project" value="UniProtKB-UniRule"/>
</dbReference>
<evidence type="ECO:0000256" key="5">
    <source>
        <dbReference type="PIRSR" id="PIRSR001338-1"/>
    </source>
</evidence>
<comment type="caution">
    <text evidence="7">The sequence shown here is derived from an EMBL/GenBank/DDBJ whole genome shotgun (WGS) entry which is preliminary data.</text>
</comment>
<dbReference type="NCBIfam" id="TIGR01162">
    <property type="entry name" value="purE"/>
    <property type="match status" value="1"/>
</dbReference>
<dbReference type="Proteomes" id="UP000263273">
    <property type="component" value="Unassembled WGS sequence"/>
</dbReference>
<dbReference type="UniPathway" id="UPA00074">
    <property type="reaction ID" value="UER00943"/>
</dbReference>
<dbReference type="EC" id="5.4.99.18" evidence="3 4"/>
<dbReference type="InterPro" id="IPR000031">
    <property type="entry name" value="PurE_dom"/>
</dbReference>
<dbReference type="PANTHER" id="PTHR23046">
    <property type="entry name" value="PHOSPHORIBOSYLAMINOIMIDAZOLE CARBOXYLASE CATALYTIC SUBUNIT"/>
    <property type="match status" value="1"/>
</dbReference>
<comment type="function">
    <text evidence="3 4">Catalyzes the conversion of N5-carboxyaminoimidazole ribonucleotide (N5-CAIR) to 4-carboxy-5-aminoimidazole ribonucleotide (CAIR).</text>
</comment>
<name>A0A354YYX6_9FIRM</name>
<evidence type="ECO:0000256" key="4">
    <source>
        <dbReference type="PIRNR" id="PIRNR001338"/>
    </source>
</evidence>
<feature type="binding site" evidence="3 5">
    <location>
        <position position="40"/>
    </location>
    <ligand>
        <name>substrate</name>
    </ligand>
</feature>
<evidence type="ECO:0000313" key="8">
    <source>
        <dbReference type="Proteomes" id="UP000263273"/>
    </source>
</evidence>
<dbReference type="InterPro" id="IPR024694">
    <property type="entry name" value="PurE_prokaryotes"/>
</dbReference>
<gene>
    <name evidence="3 7" type="primary">purE</name>
    <name evidence="7" type="ORF">DDZ44_05815</name>
</gene>
<evidence type="ECO:0000259" key="6">
    <source>
        <dbReference type="SMART" id="SM01001"/>
    </source>
</evidence>
<evidence type="ECO:0000256" key="1">
    <source>
        <dbReference type="ARBA" id="ARBA00022755"/>
    </source>
</evidence>
<dbReference type="RefSeq" id="WP_276624111.1">
    <property type="nucleotide sequence ID" value="NZ_DCDX01000159.1"/>
</dbReference>
<feature type="domain" description="PurE" evidence="6">
    <location>
        <begin position="2"/>
        <end position="151"/>
    </location>
</feature>
<protein>
    <recommendedName>
        <fullName evidence="3 4">N5-carboxyaminoimidazole ribonucleotide mutase</fullName>
        <shortName evidence="3 4">N5-CAIR mutase</shortName>
        <ecNumber evidence="3 4">5.4.99.18</ecNumber>
    </recommendedName>
    <alternativeName>
        <fullName evidence="3">5-(carboxyamino)imidazole ribonucleotide mutase</fullName>
    </alternativeName>
</protein>
<reference evidence="7 8" key="1">
    <citation type="journal article" date="2018" name="Nat. Biotechnol.">
        <title>A standardized bacterial taxonomy based on genome phylogeny substantially revises the tree of life.</title>
        <authorList>
            <person name="Parks D.H."/>
            <person name="Chuvochina M."/>
            <person name="Waite D.W."/>
            <person name="Rinke C."/>
            <person name="Skarshewski A."/>
            <person name="Chaumeil P.A."/>
            <person name="Hugenholtz P."/>
        </authorList>
    </citation>
    <scope>NUCLEOTIDE SEQUENCE [LARGE SCALE GENOMIC DNA]</scope>
    <source>
        <strain evidence="7">UBA10948</strain>
    </source>
</reference>
<sequence>MPRVGIIMGSDSDLAIMKNAGDILREFAIEYEYTICSAHRLPVETAAYAKEARDRGIEVIIAGAGGAAHLPGVIASYTLLPVIGVPIKTSSLSGVDSLYSIVQMPRGIPVATVAINGSANAALLALQILALHDESIWQRLQEYRNKMAREVREKDRKLQDLGADAYLNIKK</sequence>
<keyword evidence="2 3" id="KW-0413">Isomerase</keyword>